<dbReference type="CDD" id="cd00920">
    <property type="entry name" value="Cupredoxin"/>
    <property type="match status" value="1"/>
</dbReference>
<evidence type="ECO:0008006" key="3">
    <source>
        <dbReference type="Google" id="ProtNLM"/>
    </source>
</evidence>
<gene>
    <name evidence="1" type="ORF">COCHEDRAFT_1020019</name>
</gene>
<dbReference type="PANTHER" id="PTHR34883">
    <property type="entry name" value="SERINE-RICH PROTEIN, PUTATIVE-RELATED-RELATED"/>
    <property type="match status" value="1"/>
</dbReference>
<dbReference type="HOGENOM" id="CLU_115015_0_0_1"/>
<organism evidence="1 2">
    <name type="scientific">Cochliobolus heterostrophus (strain C5 / ATCC 48332 / race O)</name>
    <name type="common">Southern corn leaf blight fungus</name>
    <name type="synonym">Bipolaris maydis</name>
    <dbReference type="NCBI Taxonomy" id="701091"/>
    <lineage>
        <taxon>Eukaryota</taxon>
        <taxon>Fungi</taxon>
        <taxon>Dikarya</taxon>
        <taxon>Ascomycota</taxon>
        <taxon>Pezizomycotina</taxon>
        <taxon>Dothideomycetes</taxon>
        <taxon>Pleosporomycetidae</taxon>
        <taxon>Pleosporales</taxon>
        <taxon>Pleosporineae</taxon>
        <taxon>Pleosporaceae</taxon>
        <taxon>Bipolaris</taxon>
    </lineage>
</organism>
<dbReference type="PANTHER" id="PTHR34883:SF16">
    <property type="entry name" value="RICH PROTEIN, PUTATIVE-RELATED"/>
    <property type="match status" value="1"/>
</dbReference>
<keyword evidence="2" id="KW-1185">Reference proteome</keyword>
<evidence type="ECO:0000313" key="2">
    <source>
        <dbReference type="Proteomes" id="UP000016936"/>
    </source>
</evidence>
<reference evidence="2" key="2">
    <citation type="journal article" date="2013" name="PLoS Genet.">
        <title>Comparative genome structure, secondary metabolite, and effector coding capacity across Cochliobolus pathogens.</title>
        <authorList>
            <person name="Condon B.J."/>
            <person name="Leng Y."/>
            <person name="Wu D."/>
            <person name="Bushley K.E."/>
            <person name="Ohm R.A."/>
            <person name="Otillar R."/>
            <person name="Martin J."/>
            <person name="Schackwitz W."/>
            <person name="Grimwood J."/>
            <person name="MohdZainudin N."/>
            <person name="Xue C."/>
            <person name="Wang R."/>
            <person name="Manning V.A."/>
            <person name="Dhillon B."/>
            <person name="Tu Z.J."/>
            <person name="Steffenson B.J."/>
            <person name="Salamov A."/>
            <person name="Sun H."/>
            <person name="Lowry S."/>
            <person name="LaButti K."/>
            <person name="Han J."/>
            <person name="Copeland A."/>
            <person name="Lindquist E."/>
            <person name="Barry K."/>
            <person name="Schmutz J."/>
            <person name="Baker S.E."/>
            <person name="Ciuffetti L.M."/>
            <person name="Grigoriev I.V."/>
            <person name="Zhong S."/>
            <person name="Turgeon B.G."/>
        </authorList>
    </citation>
    <scope>NUCLEOTIDE SEQUENCE [LARGE SCALE GENOMIC DNA]</scope>
    <source>
        <strain evidence="2">C5 / ATCC 48332 / race O</strain>
    </source>
</reference>
<dbReference type="AlphaFoldDB" id="M2UNW4"/>
<dbReference type="eggNOG" id="ENOG502S40X">
    <property type="taxonomic scope" value="Eukaryota"/>
</dbReference>
<dbReference type="SUPFAM" id="SSF49503">
    <property type="entry name" value="Cupredoxins"/>
    <property type="match status" value="1"/>
</dbReference>
<protein>
    <recommendedName>
        <fullName evidence="3">Phytocyanin domain-containing protein</fullName>
    </recommendedName>
</protein>
<dbReference type="OrthoDB" id="2331100at2759"/>
<reference evidence="1 2" key="1">
    <citation type="journal article" date="2012" name="PLoS Pathog.">
        <title>Diverse lifestyles and strategies of plant pathogenesis encoded in the genomes of eighteen Dothideomycetes fungi.</title>
        <authorList>
            <person name="Ohm R.A."/>
            <person name="Feau N."/>
            <person name="Henrissat B."/>
            <person name="Schoch C.L."/>
            <person name="Horwitz B.A."/>
            <person name="Barry K.W."/>
            <person name="Condon B.J."/>
            <person name="Copeland A.C."/>
            <person name="Dhillon B."/>
            <person name="Glaser F."/>
            <person name="Hesse C.N."/>
            <person name="Kosti I."/>
            <person name="LaButti K."/>
            <person name="Lindquist E.A."/>
            <person name="Lucas S."/>
            <person name="Salamov A.A."/>
            <person name="Bradshaw R.E."/>
            <person name="Ciuffetti L."/>
            <person name="Hamelin R.C."/>
            <person name="Kema G.H.J."/>
            <person name="Lawrence C."/>
            <person name="Scott J.A."/>
            <person name="Spatafora J.W."/>
            <person name="Turgeon B.G."/>
            <person name="de Wit P.J.G.M."/>
            <person name="Zhong S."/>
            <person name="Goodwin S.B."/>
            <person name="Grigoriev I.V."/>
        </authorList>
    </citation>
    <scope>NUCLEOTIDE SEQUENCE [LARGE SCALE GENOMIC DNA]</scope>
    <source>
        <strain evidence="2">C5 / ATCC 48332 / race O</strain>
    </source>
</reference>
<dbReference type="Gene3D" id="2.60.40.420">
    <property type="entry name" value="Cupredoxins - blue copper proteins"/>
    <property type="match status" value="1"/>
</dbReference>
<name>M2UNW4_COCH5</name>
<dbReference type="EMBL" id="KB445571">
    <property type="protein sequence ID" value="EMD95276.1"/>
    <property type="molecule type" value="Genomic_DNA"/>
</dbReference>
<accession>M2UNW4</accession>
<dbReference type="InterPro" id="IPR052953">
    <property type="entry name" value="Ser-rich/MCO-related"/>
</dbReference>
<dbReference type="STRING" id="701091.M2UNW4"/>
<sequence>MHWSTGTAPHSDIAQPTATVVVGDEGKLVFSPSYLNASIGTTISFNFLALNHTLTQSRFQDPCVSNGGFDSGFHQFNPSNISGKFVVEYKVTSDNPQWFFCAQIAPRAHCKAGMVFSLNPRGLQSQFLFQAMAKTTSATPSHEQSSGLPTLSTVPIVSVAPPMANRTVPLPTDVRPTASLPVFSSIGNSVVASRAMMWSLSIVIAML</sequence>
<dbReference type="Proteomes" id="UP000016936">
    <property type="component" value="Unassembled WGS sequence"/>
</dbReference>
<evidence type="ECO:0000313" key="1">
    <source>
        <dbReference type="EMBL" id="EMD95276.1"/>
    </source>
</evidence>
<proteinExistence type="predicted"/>
<dbReference type="OMA" id="DFRAINH"/>
<dbReference type="InterPro" id="IPR008972">
    <property type="entry name" value="Cupredoxin"/>
</dbReference>